<organism evidence="2 3">
    <name type="scientific">Leuconostoc pseudomesenteroides</name>
    <dbReference type="NCBI Taxonomy" id="33968"/>
    <lineage>
        <taxon>Bacteria</taxon>
        <taxon>Bacillati</taxon>
        <taxon>Bacillota</taxon>
        <taxon>Bacilli</taxon>
        <taxon>Lactobacillales</taxon>
        <taxon>Lactobacillaceae</taxon>
        <taxon>Leuconostoc</taxon>
    </lineage>
</organism>
<dbReference type="RefSeq" id="WP_004911903.1">
    <property type="nucleotide sequence ID" value="NZ_MPLS01000057.1"/>
</dbReference>
<feature type="chain" id="PRO_5010889411" evidence="1">
    <location>
        <begin position="27"/>
        <end position="218"/>
    </location>
</feature>
<dbReference type="STRING" id="33968.BMS77_10030"/>
<dbReference type="Proteomes" id="UP000192288">
    <property type="component" value="Unassembled WGS sequence"/>
</dbReference>
<comment type="caution">
    <text evidence="2">The sequence shown here is derived from an EMBL/GenBank/DDBJ whole genome shotgun (WGS) entry which is preliminary data.</text>
</comment>
<evidence type="ECO:0000313" key="3">
    <source>
        <dbReference type="Proteomes" id="UP000192288"/>
    </source>
</evidence>
<dbReference type="EMBL" id="MPLS01000057">
    <property type="protein sequence ID" value="ORI97063.1"/>
    <property type="molecule type" value="Genomic_DNA"/>
</dbReference>
<dbReference type="AlphaFoldDB" id="A0A1X0VBG5"/>
<gene>
    <name evidence="2" type="ORF">BMR96_09235</name>
</gene>
<evidence type="ECO:0000313" key="2">
    <source>
        <dbReference type="EMBL" id="ORI97063.1"/>
    </source>
</evidence>
<sequence>MIKKSLLLSIATLGIGMCVVTVHPHAASIEQMKANVNADTGVIFSEELGRDMTKSEADLYFETVSQAQRKLGLPTSQVTPEIDKAARQVVAENTKKPVHNTKTKLNFKPDNLLLGTSIPTEAKTLTGSTYKSDPFSGSGWRYSGYYFNFKDYVANPSFGVRVNGDSFNFITRRNTAKVASYAVNPDGKFHYYPSTNSGNLNGYFSTLDPVSGSYYEIN</sequence>
<accession>A0A1X0VBG5</accession>
<evidence type="ECO:0000256" key="1">
    <source>
        <dbReference type="SAM" id="SignalP"/>
    </source>
</evidence>
<feature type="signal peptide" evidence="1">
    <location>
        <begin position="1"/>
        <end position="26"/>
    </location>
</feature>
<reference evidence="2 3" key="1">
    <citation type="journal article" date="2017" name="Front. Microbiol.">
        <title>Genomic Characterization of Dairy Associated Leuconostoc Species and Diversity of Leuconostocs in Undefined Mixed Mesophilic Starter Cultures.</title>
        <authorList>
            <person name="Frantzen C.A."/>
            <person name="Kot W."/>
            <person name="Pedersen T.B."/>
            <person name="Ardo Y.M."/>
            <person name="Broadbent J.R."/>
            <person name="Neve H."/>
            <person name="Hansen L.H."/>
            <person name="Dal Bello F."/>
            <person name="Ostlie H.M."/>
            <person name="Kleppen H.P."/>
            <person name="Vogensen F.K."/>
            <person name="Holo H."/>
        </authorList>
    </citation>
    <scope>NUCLEOTIDE SEQUENCE [LARGE SCALE GENOMIC DNA]</scope>
    <source>
        <strain evidence="2 3">LMGCF08</strain>
    </source>
</reference>
<protein>
    <submittedName>
        <fullName evidence="2">Uncharacterized protein</fullName>
    </submittedName>
</protein>
<proteinExistence type="predicted"/>
<keyword evidence="1" id="KW-0732">Signal</keyword>
<name>A0A1X0VBG5_LEUPS</name>